<evidence type="ECO:0000256" key="4">
    <source>
        <dbReference type="ARBA" id="ARBA00022777"/>
    </source>
</evidence>
<keyword evidence="5" id="KW-0067">ATP-binding</keyword>
<keyword evidence="2" id="KW-0808">Transferase</keyword>
<dbReference type="Pfam" id="PF00069">
    <property type="entry name" value="Pkinase"/>
    <property type="match status" value="1"/>
</dbReference>
<evidence type="ECO:0000256" key="3">
    <source>
        <dbReference type="ARBA" id="ARBA00022741"/>
    </source>
</evidence>
<sequence length="200" mass="22449">MSQPKIKCGIGKYEFGRTIGEGTYVKLKFAQNSENEQPVAIKILDKDAVLKHKMAEQNKQEIEIMKLIKHPNVVRIEESENLLLDAAGNLKVSDFGLSALSQQDDGLLITCEKALTCPEANHVSHAKIDDLSCDVQSIKKITRLKDVAMLAISSQYVNFQFFLFKGFKKMSDAFDEEVDFELMISTGEYLKAVERRGVGE</sequence>
<keyword evidence="1" id="KW-0723">Serine/threonine-protein kinase</keyword>
<organism evidence="7 8">
    <name type="scientific">Phtheirospermum japonicum</name>
    <dbReference type="NCBI Taxonomy" id="374723"/>
    <lineage>
        <taxon>Eukaryota</taxon>
        <taxon>Viridiplantae</taxon>
        <taxon>Streptophyta</taxon>
        <taxon>Embryophyta</taxon>
        <taxon>Tracheophyta</taxon>
        <taxon>Spermatophyta</taxon>
        <taxon>Magnoliopsida</taxon>
        <taxon>eudicotyledons</taxon>
        <taxon>Gunneridae</taxon>
        <taxon>Pentapetalae</taxon>
        <taxon>asterids</taxon>
        <taxon>lamiids</taxon>
        <taxon>Lamiales</taxon>
        <taxon>Orobanchaceae</taxon>
        <taxon>Orobanchaceae incertae sedis</taxon>
        <taxon>Phtheirospermum</taxon>
    </lineage>
</organism>
<dbReference type="OrthoDB" id="899355at2759"/>
<proteinExistence type="predicted"/>
<comment type="caution">
    <text evidence="7">The sequence shown here is derived from an EMBL/GenBank/DDBJ whole genome shotgun (WGS) entry which is preliminary data.</text>
</comment>
<dbReference type="AlphaFoldDB" id="A0A830CZE2"/>
<dbReference type="SUPFAM" id="SSF56112">
    <property type="entry name" value="Protein kinase-like (PK-like)"/>
    <property type="match status" value="1"/>
</dbReference>
<dbReference type="GO" id="GO:0005524">
    <property type="term" value="F:ATP binding"/>
    <property type="evidence" value="ECO:0007669"/>
    <property type="project" value="UniProtKB-KW"/>
</dbReference>
<dbReference type="InterPro" id="IPR011009">
    <property type="entry name" value="Kinase-like_dom_sf"/>
</dbReference>
<dbReference type="PANTHER" id="PTHR43895:SF104">
    <property type="entry name" value="CBL-INTERACTING SERINE_THREONINE-PROTEIN KINASE 3"/>
    <property type="match status" value="1"/>
</dbReference>
<dbReference type="SMART" id="SM00220">
    <property type="entry name" value="S_TKc"/>
    <property type="match status" value="1"/>
</dbReference>
<dbReference type="GO" id="GO:0004674">
    <property type="term" value="F:protein serine/threonine kinase activity"/>
    <property type="evidence" value="ECO:0007669"/>
    <property type="project" value="UniProtKB-KW"/>
</dbReference>
<keyword evidence="3" id="KW-0547">Nucleotide-binding</keyword>
<dbReference type="EMBL" id="BMAC01001123">
    <property type="protein sequence ID" value="GFQ05808.1"/>
    <property type="molecule type" value="Genomic_DNA"/>
</dbReference>
<evidence type="ECO:0000313" key="7">
    <source>
        <dbReference type="EMBL" id="GFQ05808.1"/>
    </source>
</evidence>
<keyword evidence="8" id="KW-1185">Reference proteome</keyword>
<evidence type="ECO:0000256" key="2">
    <source>
        <dbReference type="ARBA" id="ARBA00022679"/>
    </source>
</evidence>
<evidence type="ECO:0000256" key="5">
    <source>
        <dbReference type="ARBA" id="ARBA00022840"/>
    </source>
</evidence>
<name>A0A830CZE2_9LAMI</name>
<dbReference type="Proteomes" id="UP000653305">
    <property type="component" value="Unassembled WGS sequence"/>
</dbReference>
<dbReference type="GO" id="GO:0007165">
    <property type="term" value="P:signal transduction"/>
    <property type="evidence" value="ECO:0007669"/>
    <property type="project" value="TreeGrafter"/>
</dbReference>
<feature type="domain" description="Protein kinase" evidence="6">
    <location>
        <begin position="13"/>
        <end position="200"/>
    </location>
</feature>
<dbReference type="PANTHER" id="PTHR43895">
    <property type="entry name" value="CALCIUM/CALMODULIN-DEPENDENT PROTEIN KINASE KINASE-RELATED"/>
    <property type="match status" value="1"/>
</dbReference>
<dbReference type="PROSITE" id="PS50011">
    <property type="entry name" value="PROTEIN_KINASE_DOM"/>
    <property type="match status" value="1"/>
</dbReference>
<evidence type="ECO:0000313" key="8">
    <source>
        <dbReference type="Proteomes" id="UP000653305"/>
    </source>
</evidence>
<gene>
    <name evidence="7" type="ORF">PHJA_002724900</name>
</gene>
<evidence type="ECO:0000259" key="6">
    <source>
        <dbReference type="PROSITE" id="PS50011"/>
    </source>
</evidence>
<reference evidence="7" key="1">
    <citation type="submission" date="2020-07" db="EMBL/GenBank/DDBJ databases">
        <title>Ethylene signaling mediates host invasion by parasitic plants.</title>
        <authorList>
            <person name="Yoshida S."/>
        </authorList>
    </citation>
    <scope>NUCLEOTIDE SEQUENCE</scope>
    <source>
        <strain evidence="7">Okayama</strain>
    </source>
</reference>
<protein>
    <submittedName>
        <fullName evidence="7">Cbl-interacting protein kinase 32</fullName>
    </submittedName>
</protein>
<evidence type="ECO:0000256" key="1">
    <source>
        <dbReference type="ARBA" id="ARBA00022527"/>
    </source>
</evidence>
<keyword evidence="4 7" id="KW-0418">Kinase</keyword>
<dbReference type="InterPro" id="IPR000719">
    <property type="entry name" value="Prot_kinase_dom"/>
</dbReference>
<dbReference type="Gene3D" id="3.30.200.20">
    <property type="entry name" value="Phosphorylase Kinase, domain 1"/>
    <property type="match status" value="1"/>
</dbReference>
<accession>A0A830CZE2</accession>